<keyword evidence="1" id="KW-0521">NADP</keyword>
<dbReference type="Gene3D" id="3.40.50.720">
    <property type="entry name" value="NAD(P)-binding Rossmann-like Domain"/>
    <property type="match status" value="1"/>
</dbReference>
<dbReference type="InterPro" id="IPR036291">
    <property type="entry name" value="NAD(P)-bd_dom_sf"/>
</dbReference>
<dbReference type="Proteomes" id="UP000799537">
    <property type="component" value="Unassembled WGS sequence"/>
</dbReference>
<dbReference type="InterPro" id="IPR045312">
    <property type="entry name" value="PCBER-like"/>
</dbReference>
<evidence type="ECO:0000313" key="4">
    <source>
        <dbReference type="EMBL" id="KAF2165328.1"/>
    </source>
</evidence>
<name>A0A6A6CGM6_ZASCE</name>
<keyword evidence="2" id="KW-0560">Oxidoreductase</keyword>
<gene>
    <name evidence="4" type="ORF">M409DRAFT_24177</name>
</gene>
<organism evidence="4 5">
    <name type="scientific">Zasmidium cellare ATCC 36951</name>
    <dbReference type="NCBI Taxonomy" id="1080233"/>
    <lineage>
        <taxon>Eukaryota</taxon>
        <taxon>Fungi</taxon>
        <taxon>Dikarya</taxon>
        <taxon>Ascomycota</taxon>
        <taxon>Pezizomycotina</taxon>
        <taxon>Dothideomycetes</taxon>
        <taxon>Dothideomycetidae</taxon>
        <taxon>Mycosphaerellales</taxon>
        <taxon>Mycosphaerellaceae</taxon>
        <taxon>Zasmidium</taxon>
    </lineage>
</organism>
<dbReference type="PANTHER" id="PTHR47706:SF7">
    <property type="entry name" value="CIPA-LIKE, PUTATIVE (AFU_ORTHOLOGUE AFUA_1G01630)-RELATED"/>
    <property type="match status" value="1"/>
</dbReference>
<keyword evidence="5" id="KW-1185">Reference proteome</keyword>
<feature type="domain" description="NmrA-like" evidence="3">
    <location>
        <begin position="6"/>
        <end position="151"/>
    </location>
</feature>
<evidence type="ECO:0000259" key="3">
    <source>
        <dbReference type="Pfam" id="PF05368"/>
    </source>
</evidence>
<protein>
    <recommendedName>
        <fullName evidence="3">NmrA-like domain-containing protein</fullName>
    </recommendedName>
</protein>
<evidence type="ECO:0000256" key="2">
    <source>
        <dbReference type="ARBA" id="ARBA00023002"/>
    </source>
</evidence>
<dbReference type="Pfam" id="PF05368">
    <property type="entry name" value="NmrA"/>
    <property type="match status" value="1"/>
</dbReference>
<dbReference type="InterPro" id="IPR051609">
    <property type="entry name" value="NmrA/Isoflavone_reductase-like"/>
</dbReference>
<accession>A0A6A6CGM6</accession>
<dbReference type="OrthoDB" id="419598at2759"/>
<dbReference type="SUPFAM" id="SSF51735">
    <property type="entry name" value="NAD(P)-binding Rossmann-fold domains"/>
    <property type="match status" value="1"/>
</dbReference>
<dbReference type="AlphaFoldDB" id="A0A6A6CGM6"/>
<dbReference type="EMBL" id="ML993600">
    <property type="protein sequence ID" value="KAF2165328.1"/>
    <property type="molecule type" value="Genomic_DNA"/>
</dbReference>
<sequence length="304" mass="33597">MSSILKNIAIIGASGSVGKPTLDELLKIGKHNITVITRKSSEAVFPAGVRVEKGDYDDDAFMQSALAGQDVLIIMLAFPALPQQDLILQQAAKAGVKYVLPSEYGMDSQNEKACEISSMIQEKEDIQNRIKELGMKFIAVVTNFWTDYMIAHRAGGYDLLTRKATIHPGPYRWHTTTQAQVGRGIAAMLSLPTTTIERDFANNWLYLTSFHVTHEEMFHAILQATSSTEADWMVERKPAEQLVREGKEKLGKGDCSGVWDVLHGAVFAEGYGGAYSREPHNGMLGLPEEDLVEVIRTAAREVKE</sequence>
<dbReference type="InterPro" id="IPR008030">
    <property type="entry name" value="NmrA-like"/>
</dbReference>
<reference evidence="4" key="1">
    <citation type="journal article" date="2020" name="Stud. Mycol.">
        <title>101 Dothideomycetes genomes: a test case for predicting lifestyles and emergence of pathogens.</title>
        <authorList>
            <person name="Haridas S."/>
            <person name="Albert R."/>
            <person name="Binder M."/>
            <person name="Bloem J."/>
            <person name="Labutti K."/>
            <person name="Salamov A."/>
            <person name="Andreopoulos B."/>
            <person name="Baker S."/>
            <person name="Barry K."/>
            <person name="Bills G."/>
            <person name="Bluhm B."/>
            <person name="Cannon C."/>
            <person name="Castanera R."/>
            <person name="Culley D."/>
            <person name="Daum C."/>
            <person name="Ezra D."/>
            <person name="Gonzalez J."/>
            <person name="Henrissat B."/>
            <person name="Kuo A."/>
            <person name="Liang C."/>
            <person name="Lipzen A."/>
            <person name="Lutzoni F."/>
            <person name="Magnuson J."/>
            <person name="Mondo S."/>
            <person name="Nolan M."/>
            <person name="Ohm R."/>
            <person name="Pangilinan J."/>
            <person name="Park H.-J."/>
            <person name="Ramirez L."/>
            <person name="Alfaro M."/>
            <person name="Sun H."/>
            <person name="Tritt A."/>
            <person name="Yoshinaga Y."/>
            <person name="Zwiers L.-H."/>
            <person name="Turgeon B."/>
            <person name="Goodwin S."/>
            <person name="Spatafora J."/>
            <person name="Crous P."/>
            <person name="Grigoriev I."/>
        </authorList>
    </citation>
    <scope>NUCLEOTIDE SEQUENCE</scope>
    <source>
        <strain evidence="4">ATCC 36951</strain>
    </source>
</reference>
<evidence type="ECO:0000313" key="5">
    <source>
        <dbReference type="Proteomes" id="UP000799537"/>
    </source>
</evidence>
<evidence type="ECO:0000256" key="1">
    <source>
        <dbReference type="ARBA" id="ARBA00022857"/>
    </source>
</evidence>
<dbReference type="GO" id="GO:0016491">
    <property type="term" value="F:oxidoreductase activity"/>
    <property type="evidence" value="ECO:0007669"/>
    <property type="project" value="UniProtKB-KW"/>
</dbReference>
<proteinExistence type="predicted"/>
<dbReference type="CDD" id="cd05259">
    <property type="entry name" value="PCBER_SDR_a"/>
    <property type="match status" value="1"/>
</dbReference>
<dbReference type="GeneID" id="54560391"/>
<dbReference type="RefSeq" id="XP_033666217.1">
    <property type="nucleotide sequence ID" value="XM_033807119.1"/>
</dbReference>
<dbReference type="PANTHER" id="PTHR47706">
    <property type="entry name" value="NMRA-LIKE FAMILY PROTEIN"/>
    <property type="match status" value="1"/>
</dbReference>